<evidence type="ECO:0000259" key="10">
    <source>
        <dbReference type="Pfam" id="PF10502"/>
    </source>
</evidence>
<evidence type="ECO:0000256" key="1">
    <source>
        <dbReference type="ARBA" id="ARBA00000677"/>
    </source>
</evidence>
<proteinExistence type="inferred from homology"/>
<dbReference type="PROSITE" id="PS00501">
    <property type="entry name" value="SPASE_I_1"/>
    <property type="match status" value="1"/>
</dbReference>
<dbReference type="STRING" id="1173027.Mic7113_5509"/>
<dbReference type="EC" id="3.4.21.89" evidence="4 8"/>
<evidence type="ECO:0000256" key="8">
    <source>
        <dbReference type="RuleBase" id="RU003993"/>
    </source>
</evidence>
<gene>
    <name evidence="11" type="ORF">Mic7113_5509</name>
</gene>
<sequence length="210" mass="23592">MTPTQNQEPDKQPVQKGENAWVEAVKTIALSGILAFGIRSFVAEARYIPSGSMLPTLQINDRLIIDKVRYRFQEPQRGDIVVFMAPKEAGHCTNPLTKNPEAPRDAFIKRIVGLPGEKVEVREKQVYINGKLIQEKYIEAPPGYEFGPFRVPKSSYLVLGDNRNNSCDSHYWGAVPRDNIIGKAIVRFWPLNRVGELGEGPIYPAKSSQQ</sequence>
<dbReference type="Proteomes" id="UP000010471">
    <property type="component" value="Chromosome"/>
</dbReference>
<comment type="subcellular location">
    <subcellularLocation>
        <location evidence="2">Cell membrane</location>
        <topology evidence="2">Single-pass type II membrane protein</topology>
    </subcellularLocation>
    <subcellularLocation>
        <location evidence="9">Membrane</location>
        <topology evidence="9">Single-pass type II membrane protein</topology>
    </subcellularLocation>
</comment>
<dbReference type="MEROPS" id="S26.A02"/>
<dbReference type="GO" id="GO:0004252">
    <property type="term" value="F:serine-type endopeptidase activity"/>
    <property type="evidence" value="ECO:0007669"/>
    <property type="project" value="InterPro"/>
</dbReference>
<comment type="catalytic activity">
    <reaction evidence="1 8">
        <text>Cleavage of hydrophobic, N-terminal signal or leader sequences from secreted and periplasmic proteins.</text>
        <dbReference type="EC" id="3.4.21.89"/>
    </reaction>
</comment>
<dbReference type="PANTHER" id="PTHR43390">
    <property type="entry name" value="SIGNAL PEPTIDASE I"/>
    <property type="match status" value="1"/>
</dbReference>
<protein>
    <recommendedName>
        <fullName evidence="4 8">Signal peptidase I</fullName>
        <ecNumber evidence="4 8">3.4.21.89</ecNumber>
    </recommendedName>
</protein>
<dbReference type="eggNOG" id="COG0681">
    <property type="taxonomic scope" value="Bacteria"/>
</dbReference>
<dbReference type="Gene3D" id="2.10.109.10">
    <property type="entry name" value="Umud Fragment, subunit A"/>
    <property type="match status" value="1"/>
</dbReference>
<keyword evidence="5 8" id="KW-0645">Protease</keyword>
<dbReference type="EMBL" id="CP003630">
    <property type="protein sequence ID" value="AFZ21145.1"/>
    <property type="molecule type" value="Genomic_DNA"/>
</dbReference>
<dbReference type="GO" id="GO:0006465">
    <property type="term" value="P:signal peptide processing"/>
    <property type="evidence" value="ECO:0007669"/>
    <property type="project" value="InterPro"/>
</dbReference>
<reference evidence="11 12" key="1">
    <citation type="submission" date="2012-06" db="EMBL/GenBank/DDBJ databases">
        <title>Finished chromosome of genome of Microcoleus sp. PCC 7113.</title>
        <authorList>
            <consortium name="US DOE Joint Genome Institute"/>
            <person name="Gugger M."/>
            <person name="Coursin T."/>
            <person name="Rippka R."/>
            <person name="Tandeau De Marsac N."/>
            <person name="Huntemann M."/>
            <person name="Wei C.-L."/>
            <person name="Han J."/>
            <person name="Detter J.C."/>
            <person name="Han C."/>
            <person name="Tapia R."/>
            <person name="Chen A."/>
            <person name="Kyrpides N."/>
            <person name="Mavromatis K."/>
            <person name="Markowitz V."/>
            <person name="Szeto E."/>
            <person name="Ivanova N."/>
            <person name="Pagani I."/>
            <person name="Pati A."/>
            <person name="Goodwin L."/>
            <person name="Nordberg H.P."/>
            <person name="Cantor M.N."/>
            <person name="Hua S.X."/>
            <person name="Woyke T."/>
            <person name="Kerfeld C.A."/>
        </authorList>
    </citation>
    <scope>NUCLEOTIDE SEQUENCE [LARGE SCALE GENOMIC DNA]</scope>
    <source>
        <strain evidence="11 12">PCC 7113</strain>
    </source>
</reference>
<dbReference type="PANTHER" id="PTHR43390:SF1">
    <property type="entry name" value="CHLOROPLAST PROCESSING PEPTIDASE"/>
    <property type="match status" value="1"/>
</dbReference>
<dbReference type="InterPro" id="IPR019533">
    <property type="entry name" value="Peptidase_S26"/>
</dbReference>
<evidence type="ECO:0000256" key="6">
    <source>
        <dbReference type="ARBA" id="ARBA00022801"/>
    </source>
</evidence>
<keyword evidence="6 8" id="KW-0378">Hydrolase</keyword>
<organism evidence="11 12">
    <name type="scientific">Allocoleopsis franciscana PCC 7113</name>
    <dbReference type="NCBI Taxonomy" id="1173027"/>
    <lineage>
        <taxon>Bacteria</taxon>
        <taxon>Bacillati</taxon>
        <taxon>Cyanobacteriota</taxon>
        <taxon>Cyanophyceae</taxon>
        <taxon>Coleofasciculales</taxon>
        <taxon>Coleofasciculaceae</taxon>
        <taxon>Allocoleopsis</taxon>
        <taxon>Allocoleopsis franciscana</taxon>
    </lineage>
</organism>
<dbReference type="PRINTS" id="PR00727">
    <property type="entry name" value="LEADERPTASE"/>
</dbReference>
<evidence type="ECO:0000256" key="4">
    <source>
        <dbReference type="ARBA" id="ARBA00013208"/>
    </source>
</evidence>
<feature type="active site" evidence="7">
    <location>
        <position position="109"/>
    </location>
</feature>
<evidence type="ECO:0000313" key="11">
    <source>
        <dbReference type="EMBL" id="AFZ21145.1"/>
    </source>
</evidence>
<dbReference type="CDD" id="cd06530">
    <property type="entry name" value="S26_SPase_I"/>
    <property type="match status" value="1"/>
</dbReference>
<feature type="active site" evidence="7">
    <location>
        <position position="52"/>
    </location>
</feature>
<evidence type="ECO:0000256" key="2">
    <source>
        <dbReference type="ARBA" id="ARBA00004401"/>
    </source>
</evidence>
<dbReference type="PROSITE" id="PS00761">
    <property type="entry name" value="SPASE_I_3"/>
    <property type="match status" value="1"/>
</dbReference>
<evidence type="ECO:0000256" key="3">
    <source>
        <dbReference type="ARBA" id="ARBA00009370"/>
    </source>
</evidence>
<dbReference type="InterPro" id="IPR036286">
    <property type="entry name" value="LexA/Signal_pep-like_sf"/>
</dbReference>
<evidence type="ECO:0000313" key="12">
    <source>
        <dbReference type="Proteomes" id="UP000010471"/>
    </source>
</evidence>
<dbReference type="NCBIfam" id="TIGR02227">
    <property type="entry name" value="sigpep_I_bact"/>
    <property type="match status" value="1"/>
</dbReference>
<name>K9WL76_9CYAN</name>
<dbReference type="InterPro" id="IPR019757">
    <property type="entry name" value="Pept_S26A_signal_pept_1_Lys-AS"/>
</dbReference>
<dbReference type="RefSeq" id="WP_015185278.1">
    <property type="nucleotide sequence ID" value="NC_019738.1"/>
</dbReference>
<dbReference type="KEGG" id="mic:Mic7113_5509"/>
<dbReference type="SUPFAM" id="SSF51306">
    <property type="entry name" value="LexA/Signal peptidase"/>
    <property type="match status" value="1"/>
</dbReference>
<dbReference type="GO" id="GO:0009003">
    <property type="term" value="F:signal peptidase activity"/>
    <property type="evidence" value="ECO:0007669"/>
    <property type="project" value="UniProtKB-EC"/>
</dbReference>
<evidence type="ECO:0000256" key="7">
    <source>
        <dbReference type="PIRSR" id="PIRSR600223-1"/>
    </source>
</evidence>
<dbReference type="HOGENOM" id="CLU_028723_5_1_3"/>
<dbReference type="InterPro" id="IPR019758">
    <property type="entry name" value="Pept_S26A_signal_pept_1_CS"/>
</dbReference>
<dbReference type="InterPro" id="IPR000223">
    <property type="entry name" value="Pept_S26A_signal_pept_1"/>
</dbReference>
<dbReference type="PROSITE" id="PS00760">
    <property type="entry name" value="SPASE_I_2"/>
    <property type="match status" value="1"/>
</dbReference>
<dbReference type="GO" id="GO:0005886">
    <property type="term" value="C:plasma membrane"/>
    <property type="evidence" value="ECO:0007669"/>
    <property type="project" value="UniProtKB-SubCell"/>
</dbReference>
<accession>K9WL76</accession>
<dbReference type="PATRIC" id="fig|1173027.3.peg.6100"/>
<dbReference type="OrthoDB" id="9802919at2"/>
<dbReference type="Pfam" id="PF10502">
    <property type="entry name" value="Peptidase_S26"/>
    <property type="match status" value="1"/>
</dbReference>
<evidence type="ECO:0000256" key="9">
    <source>
        <dbReference type="RuleBase" id="RU362042"/>
    </source>
</evidence>
<feature type="domain" description="Peptidase S26" evidence="10">
    <location>
        <begin position="22"/>
        <end position="189"/>
    </location>
</feature>
<keyword evidence="12" id="KW-1185">Reference proteome</keyword>
<dbReference type="InterPro" id="IPR019756">
    <property type="entry name" value="Pept_S26A_signal_pept_1_Ser-AS"/>
</dbReference>
<evidence type="ECO:0000256" key="5">
    <source>
        <dbReference type="ARBA" id="ARBA00022670"/>
    </source>
</evidence>
<comment type="similarity">
    <text evidence="3 9">Belongs to the peptidase S26 family.</text>
</comment>
<dbReference type="AlphaFoldDB" id="K9WL76"/>